<dbReference type="OrthoDB" id="10763at2157"/>
<evidence type="ECO:0000259" key="3">
    <source>
        <dbReference type="Pfam" id="PF01910"/>
    </source>
</evidence>
<dbReference type="Gene3D" id="3.30.70.930">
    <property type="match status" value="1"/>
</dbReference>
<dbReference type="InterPro" id="IPR051614">
    <property type="entry name" value="UPF0045_domain"/>
</dbReference>
<dbReference type="InterPro" id="IPR029756">
    <property type="entry name" value="MTH1187/YkoF-like"/>
</dbReference>
<feature type="compositionally biased region" description="Basic and acidic residues" evidence="2">
    <location>
        <begin position="80"/>
        <end position="89"/>
    </location>
</feature>
<evidence type="ECO:0000313" key="5">
    <source>
        <dbReference type="EMBL" id="NUC72756.1"/>
    </source>
</evidence>
<organism evidence="4 6">
    <name type="scientific">Haloterrigena gelatinilytica</name>
    <dbReference type="NCBI Taxonomy" id="2741724"/>
    <lineage>
        <taxon>Archaea</taxon>
        <taxon>Methanobacteriati</taxon>
        <taxon>Methanobacteriota</taxon>
        <taxon>Stenosarchaea group</taxon>
        <taxon>Halobacteria</taxon>
        <taxon>Halobacteriales</taxon>
        <taxon>Natrialbaceae</taxon>
        <taxon>Haloterrigena</taxon>
    </lineage>
</organism>
<comment type="caution">
    <text evidence="4">The sequence shown here is derived from an EMBL/GenBank/DDBJ whole genome shotgun (WGS) entry which is preliminary data.</text>
</comment>
<evidence type="ECO:0000256" key="2">
    <source>
        <dbReference type="SAM" id="MobiDB-lite"/>
    </source>
</evidence>
<proteinExistence type="inferred from homology"/>
<evidence type="ECO:0000313" key="6">
    <source>
        <dbReference type="Proteomes" id="UP000728647"/>
    </source>
</evidence>
<dbReference type="AlphaFoldDB" id="A0A8J8GQ58"/>
<gene>
    <name evidence="4" type="ORF">HT576_10815</name>
    <name evidence="5" type="ORF">HTZ84_10615</name>
</gene>
<feature type="region of interest" description="Disordered" evidence="2">
    <location>
        <begin position="80"/>
        <end position="103"/>
    </location>
</feature>
<dbReference type="Pfam" id="PF01910">
    <property type="entry name" value="Thiamine_BP"/>
    <property type="match status" value="1"/>
</dbReference>
<comment type="similarity">
    <text evidence="1">Belongs to the UPF0045 family.</text>
</comment>
<dbReference type="EMBL" id="JABURA010000001">
    <property type="protein sequence ID" value="NUB91505.1"/>
    <property type="molecule type" value="Genomic_DNA"/>
</dbReference>
<protein>
    <submittedName>
        <fullName evidence="4">Thiamine-binding protein</fullName>
    </submittedName>
</protein>
<dbReference type="PANTHER" id="PTHR33777:SF1">
    <property type="entry name" value="UPF0045 PROTEIN ECM15"/>
    <property type="match status" value="1"/>
</dbReference>
<dbReference type="PANTHER" id="PTHR33777">
    <property type="entry name" value="UPF0045 PROTEIN ECM15"/>
    <property type="match status" value="1"/>
</dbReference>
<dbReference type="Proteomes" id="UP000728647">
    <property type="component" value="Unassembled WGS sequence"/>
</dbReference>
<dbReference type="GO" id="GO:0005829">
    <property type="term" value="C:cytosol"/>
    <property type="evidence" value="ECO:0007669"/>
    <property type="project" value="TreeGrafter"/>
</dbReference>
<evidence type="ECO:0000313" key="7">
    <source>
        <dbReference type="Proteomes" id="UP001016761"/>
    </source>
</evidence>
<dbReference type="RefSeq" id="WP_174680648.1">
    <property type="nucleotide sequence ID" value="NZ_JABUQZ010000001.1"/>
</dbReference>
<dbReference type="Proteomes" id="UP001016761">
    <property type="component" value="Unassembled WGS sequence"/>
</dbReference>
<dbReference type="InterPro" id="IPR002767">
    <property type="entry name" value="Thiamine_BP"/>
</dbReference>
<keyword evidence="7" id="KW-1185">Reference proteome</keyword>
<sequence length="103" mass="11409">MTVIARFEVIPVRDGSLSDEIARAIDALDEFDIAYELTATDTVIEAESADEVFEAVHAAHNAVDSDRIITSLEIDDYQSREQDAADRVESVASVLGREPERDR</sequence>
<evidence type="ECO:0000256" key="1">
    <source>
        <dbReference type="ARBA" id="ARBA00010272"/>
    </source>
</evidence>
<dbReference type="EMBL" id="JABUQZ010000001">
    <property type="protein sequence ID" value="NUC72756.1"/>
    <property type="molecule type" value="Genomic_DNA"/>
</dbReference>
<feature type="domain" description="Thiamine-binding protein" evidence="3">
    <location>
        <begin position="6"/>
        <end position="91"/>
    </location>
</feature>
<name>A0A8J8GQ58_9EURY</name>
<dbReference type="SUPFAM" id="SSF89957">
    <property type="entry name" value="MTH1187/YkoF-like"/>
    <property type="match status" value="1"/>
</dbReference>
<evidence type="ECO:0000313" key="4">
    <source>
        <dbReference type="EMBL" id="NUB91505.1"/>
    </source>
</evidence>
<reference evidence="4 7" key="1">
    <citation type="submission" date="2020-06" db="EMBL/GenBank/DDBJ databases">
        <title>Haloterrigena sp. nov., an extremely halophilic archaeon isolated from a saline sediment.</title>
        <authorList>
            <person name="Liu B.-B."/>
        </authorList>
    </citation>
    <scope>NUCLEOTIDE SEQUENCE</scope>
    <source>
        <strain evidence="4">SYSU A121-1</strain>
        <strain evidence="5 7">SYSU A558-1</strain>
    </source>
</reference>
<accession>A0A8J8GQ58</accession>